<reference evidence="10 11" key="1">
    <citation type="journal article" date="2018" name="BMC Genomics">
        <title>The genome of Naegleria lovaniensis, the basis for a comparative approach to unravel pathogenicity factors of the human pathogenic amoeba N. fowleri.</title>
        <authorList>
            <person name="Liechti N."/>
            <person name="Schurch N."/>
            <person name="Bruggmann R."/>
            <person name="Wittwer M."/>
        </authorList>
    </citation>
    <scope>NUCLEOTIDE SEQUENCE [LARGE SCALE GENOMIC DNA]</scope>
    <source>
        <strain evidence="10 11">ATCC 30569</strain>
    </source>
</reference>
<evidence type="ECO:0000256" key="6">
    <source>
        <dbReference type="ARBA" id="ARBA00023128"/>
    </source>
</evidence>
<dbReference type="PANTHER" id="PTHR15415:SF7">
    <property type="entry name" value="MICOS COMPLEX SUBUNIT MIC60"/>
    <property type="match status" value="1"/>
</dbReference>
<evidence type="ECO:0000256" key="9">
    <source>
        <dbReference type="SAM" id="MobiDB-lite"/>
    </source>
</evidence>
<dbReference type="Pfam" id="PF09731">
    <property type="entry name" value="Mitofilin"/>
    <property type="match status" value="1"/>
</dbReference>
<comment type="similarity">
    <text evidence="2">Belongs to the MICOS complex subunit Mic60 family.</text>
</comment>
<evidence type="ECO:0000256" key="7">
    <source>
        <dbReference type="ARBA" id="ARBA00023136"/>
    </source>
</evidence>
<name>A0AA88GDZ1_NAELO</name>
<comment type="subcellular location">
    <subcellularLocation>
        <location evidence="1">Mitochondrion inner membrane</location>
    </subcellularLocation>
</comment>
<evidence type="ECO:0008006" key="12">
    <source>
        <dbReference type="Google" id="ProtNLM"/>
    </source>
</evidence>
<evidence type="ECO:0000256" key="4">
    <source>
        <dbReference type="ARBA" id="ARBA00022792"/>
    </source>
</evidence>
<feature type="coiled-coil region" evidence="8">
    <location>
        <begin position="150"/>
        <end position="276"/>
    </location>
</feature>
<dbReference type="EMBL" id="PYSW02000053">
    <property type="protein sequence ID" value="KAG2373553.1"/>
    <property type="molecule type" value="Genomic_DNA"/>
</dbReference>
<keyword evidence="4" id="KW-0999">Mitochondrion inner membrane</keyword>
<dbReference type="PANTHER" id="PTHR15415">
    <property type="entry name" value="MITOFILIN"/>
    <property type="match status" value="1"/>
</dbReference>
<evidence type="ECO:0000256" key="5">
    <source>
        <dbReference type="ARBA" id="ARBA00022989"/>
    </source>
</evidence>
<feature type="compositionally biased region" description="Low complexity" evidence="9">
    <location>
        <begin position="58"/>
        <end position="116"/>
    </location>
</feature>
<dbReference type="GO" id="GO:0042407">
    <property type="term" value="P:cristae formation"/>
    <property type="evidence" value="ECO:0007669"/>
    <property type="project" value="TreeGrafter"/>
</dbReference>
<dbReference type="RefSeq" id="XP_044542727.1">
    <property type="nucleotide sequence ID" value="XM_044687736.1"/>
</dbReference>
<dbReference type="GeneID" id="68104470"/>
<evidence type="ECO:0000256" key="2">
    <source>
        <dbReference type="ARBA" id="ARBA00010877"/>
    </source>
</evidence>
<protein>
    <recommendedName>
        <fullName evidence="12">Mitofilin</fullName>
    </recommendedName>
</protein>
<keyword evidence="7" id="KW-0472">Membrane</keyword>
<accession>A0AA88GDZ1</accession>
<keyword evidence="11" id="KW-1185">Reference proteome</keyword>
<dbReference type="Proteomes" id="UP000816034">
    <property type="component" value="Unassembled WGS sequence"/>
</dbReference>
<keyword evidence="6" id="KW-0496">Mitochondrion</keyword>
<keyword evidence="5" id="KW-1133">Transmembrane helix</keyword>
<dbReference type="GO" id="GO:0061617">
    <property type="term" value="C:MICOS complex"/>
    <property type="evidence" value="ECO:0007669"/>
    <property type="project" value="TreeGrafter"/>
</dbReference>
<evidence type="ECO:0000313" key="10">
    <source>
        <dbReference type="EMBL" id="KAG2373553.1"/>
    </source>
</evidence>
<dbReference type="InterPro" id="IPR019133">
    <property type="entry name" value="MIC60"/>
</dbReference>
<evidence type="ECO:0000313" key="11">
    <source>
        <dbReference type="Proteomes" id="UP000816034"/>
    </source>
</evidence>
<sequence length="622" mass="69686">MLARNSVRSLTKRLLSSGVSSTSSTQKGLLSSYATSAQNGMAASFHKMMILQQNQQPSGSASTTPSSTSKTSSSTLNNNNSSTTAVNSTTANKPIITTTQQQSGSGSSSNNNNKQQTDSKGGSMAKTVLISSLLTGALAAGVVFYINNSLKAMEKDHAQQVKKAEKLKREIQANKLQQEQAKSKLSSLSTELEELEKQHSAKLLALRDSYNTKMNQLQEQLKELVQKVSSLEQEKRALSENLERNIKLHQDLLSEKEALQSEKNILEQQLDSLNSLQVRSSGSIISDVLGREIDDVTAPLSEEDRDKFLSRIHRLESQLARKEKLIEQIKHESEESIHRMKALSEEKLASLKKESEENIAALQNQMQELEKKHSEEIETERRKILDEFELKMQQQAHDLLISFYDNALQRSKHVQELTNQVYAMEETYKVASTNFSSNIDLQKFAAAVLALQDMLQTNAPFKPELDTLRKLAENDELIRTVVETIPRSISENGVQKLDDLTDRFKVVKRKAIEASLTPHDSGLLGVFYAKLLSLAVVAEEGFVDGETVNAIMARTEFYLKQRRLVDAVNEIDKTHSVASDEVKQILKDWILEAKNRLLIEQALQTLQSHLVVQSHSLERRQQ</sequence>
<evidence type="ECO:0000256" key="3">
    <source>
        <dbReference type="ARBA" id="ARBA00022692"/>
    </source>
</evidence>
<keyword evidence="8" id="KW-0175">Coiled coil</keyword>
<feature type="coiled-coil region" evidence="8">
    <location>
        <begin position="305"/>
        <end position="379"/>
    </location>
</feature>
<dbReference type="AlphaFoldDB" id="A0AA88GDZ1"/>
<organism evidence="10 11">
    <name type="scientific">Naegleria lovaniensis</name>
    <name type="common">Amoeba</name>
    <dbReference type="NCBI Taxonomy" id="51637"/>
    <lineage>
        <taxon>Eukaryota</taxon>
        <taxon>Discoba</taxon>
        <taxon>Heterolobosea</taxon>
        <taxon>Tetramitia</taxon>
        <taxon>Eutetramitia</taxon>
        <taxon>Vahlkampfiidae</taxon>
        <taxon>Naegleria</taxon>
    </lineage>
</organism>
<evidence type="ECO:0000256" key="1">
    <source>
        <dbReference type="ARBA" id="ARBA00004273"/>
    </source>
</evidence>
<evidence type="ECO:0000256" key="8">
    <source>
        <dbReference type="SAM" id="Coils"/>
    </source>
</evidence>
<feature type="region of interest" description="Disordered" evidence="9">
    <location>
        <begin position="53"/>
        <end position="122"/>
    </location>
</feature>
<gene>
    <name evidence="10" type="ORF">C9374_012016</name>
</gene>
<comment type="caution">
    <text evidence="10">The sequence shown here is derived from an EMBL/GenBank/DDBJ whole genome shotgun (WGS) entry which is preliminary data.</text>
</comment>
<keyword evidence="3" id="KW-0812">Transmembrane</keyword>
<proteinExistence type="inferred from homology"/>